<dbReference type="EMBL" id="CAXIEN010000001">
    <property type="protein sequence ID" value="CAL1260953.1"/>
    <property type="molecule type" value="Genomic_DNA"/>
</dbReference>
<comment type="caution">
    <text evidence="1">The sequence shown here is derived from an EMBL/GenBank/DDBJ whole genome shotgun (WGS) entry which is preliminary data.</text>
</comment>
<proteinExistence type="predicted"/>
<sequence>MSSAMLVSFPDWLNSHQLRSTCHGFYGVWKWTVYYSLF</sequence>
<keyword evidence="2" id="KW-1185">Reference proteome</keyword>
<evidence type="ECO:0000313" key="1">
    <source>
        <dbReference type="EMBL" id="CAL1260953.1"/>
    </source>
</evidence>
<name>A0AAV1YQ62_9ARAC</name>
<accession>A0AAV1YQ62</accession>
<dbReference type="AlphaFoldDB" id="A0AAV1YQ62"/>
<dbReference type="Proteomes" id="UP001497382">
    <property type="component" value="Unassembled WGS sequence"/>
</dbReference>
<reference evidence="1 2" key="1">
    <citation type="submission" date="2024-04" db="EMBL/GenBank/DDBJ databases">
        <authorList>
            <person name="Rising A."/>
            <person name="Reimegard J."/>
            <person name="Sonavane S."/>
            <person name="Akerstrom W."/>
            <person name="Nylinder S."/>
            <person name="Hedman E."/>
            <person name="Kallberg Y."/>
        </authorList>
    </citation>
    <scope>NUCLEOTIDE SEQUENCE [LARGE SCALE GENOMIC DNA]</scope>
</reference>
<organism evidence="1 2">
    <name type="scientific">Larinioides sclopetarius</name>
    <dbReference type="NCBI Taxonomy" id="280406"/>
    <lineage>
        <taxon>Eukaryota</taxon>
        <taxon>Metazoa</taxon>
        <taxon>Ecdysozoa</taxon>
        <taxon>Arthropoda</taxon>
        <taxon>Chelicerata</taxon>
        <taxon>Arachnida</taxon>
        <taxon>Araneae</taxon>
        <taxon>Araneomorphae</taxon>
        <taxon>Entelegynae</taxon>
        <taxon>Araneoidea</taxon>
        <taxon>Araneidae</taxon>
        <taxon>Larinioides</taxon>
    </lineage>
</organism>
<protein>
    <submittedName>
        <fullName evidence="1">Uncharacterized protein</fullName>
    </submittedName>
</protein>
<evidence type="ECO:0000313" key="2">
    <source>
        <dbReference type="Proteomes" id="UP001497382"/>
    </source>
</evidence>
<gene>
    <name evidence="1" type="ORF">LARSCL_LOCUS120</name>
</gene>